<evidence type="ECO:0000313" key="3">
    <source>
        <dbReference type="EMBL" id="VCU71471.1"/>
    </source>
</evidence>
<proteinExistence type="inferred from homology"/>
<keyword evidence="3" id="KW-0675">Receptor</keyword>
<dbReference type="PANTHER" id="PTHR42928:SF5">
    <property type="entry name" value="BLR1237 PROTEIN"/>
    <property type="match status" value="1"/>
</dbReference>
<dbReference type="Gene3D" id="3.40.190.10">
    <property type="entry name" value="Periplasmic binding protein-like II"/>
    <property type="match status" value="1"/>
</dbReference>
<dbReference type="Proteomes" id="UP000277294">
    <property type="component" value="Unassembled WGS sequence"/>
</dbReference>
<sequence>MKIRLGEKAVAWLALAAAVLAPAAAPAQDQAGRYPDRMIKIIVPYTPGGLVDTFTRTLAEDMAGRLGQPVVVENRPGANQAIGAQAAARAAPDGYTLFVSSQTGMILNPLTTKGLLVDPAKDLMPIATMFSTPFYLVVNSSLPVKTVQDLVALAKSKPGKLTYGSLGRGGTHHLAGEMLTRRTGTNILHVPYKGSAPAMNDLLGGQIDMMFEGGTSTLPYVQAGRLRALASTGEKRSEAMPDLPALNEIIPGFSMTVWIGLVAPIGVPQPIADKLNASVQAMLKLPSTHEKFAPVGIEMMPGSQADFARLIQSDIPEWTRIVKDAGIEPQ</sequence>
<evidence type="ECO:0000256" key="1">
    <source>
        <dbReference type="ARBA" id="ARBA00006987"/>
    </source>
</evidence>
<dbReference type="AlphaFoldDB" id="A0A3P4B6B7"/>
<dbReference type="SUPFAM" id="SSF53850">
    <property type="entry name" value="Periplasmic binding protein-like II"/>
    <property type="match status" value="1"/>
</dbReference>
<keyword evidence="4" id="KW-1185">Reference proteome</keyword>
<accession>A0A3P4B6B7</accession>
<dbReference type="RefSeq" id="WP_160142338.1">
    <property type="nucleotide sequence ID" value="NZ_UWPJ01000027.1"/>
</dbReference>
<comment type="similarity">
    <text evidence="1">Belongs to the UPF0065 (bug) family.</text>
</comment>
<evidence type="ECO:0000313" key="4">
    <source>
        <dbReference type="Proteomes" id="UP000277294"/>
    </source>
</evidence>
<keyword evidence="2" id="KW-0732">Signal</keyword>
<organism evidence="3 4">
    <name type="scientific">Pigmentiphaga humi</name>
    <dbReference type="NCBI Taxonomy" id="2478468"/>
    <lineage>
        <taxon>Bacteria</taxon>
        <taxon>Pseudomonadati</taxon>
        <taxon>Pseudomonadota</taxon>
        <taxon>Betaproteobacteria</taxon>
        <taxon>Burkholderiales</taxon>
        <taxon>Alcaligenaceae</taxon>
        <taxon>Pigmentiphaga</taxon>
    </lineage>
</organism>
<dbReference type="OrthoDB" id="8675652at2"/>
<dbReference type="EMBL" id="UWPJ01000027">
    <property type="protein sequence ID" value="VCU71471.1"/>
    <property type="molecule type" value="Genomic_DNA"/>
</dbReference>
<feature type="chain" id="PRO_5018018606" evidence="2">
    <location>
        <begin position="28"/>
        <end position="330"/>
    </location>
</feature>
<dbReference type="InterPro" id="IPR005064">
    <property type="entry name" value="BUG"/>
</dbReference>
<gene>
    <name evidence="3" type="ORF">PIGHUM_03556</name>
</gene>
<dbReference type="InterPro" id="IPR042100">
    <property type="entry name" value="Bug_dom1"/>
</dbReference>
<name>A0A3P4B6B7_9BURK</name>
<dbReference type="PANTHER" id="PTHR42928">
    <property type="entry name" value="TRICARBOXYLATE-BINDING PROTEIN"/>
    <property type="match status" value="1"/>
</dbReference>
<evidence type="ECO:0000256" key="2">
    <source>
        <dbReference type="SAM" id="SignalP"/>
    </source>
</evidence>
<feature type="signal peptide" evidence="2">
    <location>
        <begin position="1"/>
        <end position="27"/>
    </location>
</feature>
<reference evidence="3 4" key="1">
    <citation type="submission" date="2018-10" db="EMBL/GenBank/DDBJ databases">
        <authorList>
            <person name="Criscuolo A."/>
        </authorList>
    </citation>
    <scope>NUCLEOTIDE SEQUENCE [LARGE SCALE GENOMIC DNA]</scope>
    <source>
        <strain evidence="3">DnA1</strain>
    </source>
</reference>
<dbReference type="PIRSF" id="PIRSF017082">
    <property type="entry name" value="YflP"/>
    <property type="match status" value="1"/>
</dbReference>
<dbReference type="Gene3D" id="3.40.190.150">
    <property type="entry name" value="Bordetella uptake gene, domain 1"/>
    <property type="match status" value="1"/>
</dbReference>
<protein>
    <submittedName>
        <fullName evidence="3">Tripartite tricarboxylate transporter family receptor</fullName>
    </submittedName>
</protein>
<dbReference type="CDD" id="cd07012">
    <property type="entry name" value="PBP2_Bug_TTT"/>
    <property type="match status" value="1"/>
</dbReference>
<dbReference type="Pfam" id="PF03401">
    <property type="entry name" value="TctC"/>
    <property type="match status" value="1"/>
</dbReference>